<dbReference type="RefSeq" id="WP_344570222.1">
    <property type="nucleotide sequence ID" value="NZ_BAAARJ010000025.1"/>
</dbReference>
<keyword evidence="3" id="KW-1185">Reference proteome</keyword>
<proteinExistence type="predicted"/>
<dbReference type="Proteomes" id="UP001501447">
    <property type="component" value="Unassembled WGS sequence"/>
</dbReference>
<organism evidence="2 3">
    <name type="scientific">Streptomyces axinellae</name>
    <dbReference type="NCBI Taxonomy" id="552788"/>
    <lineage>
        <taxon>Bacteria</taxon>
        <taxon>Bacillati</taxon>
        <taxon>Actinomycetota</taxon>
        <taxon>Actinomycetes</taxon>
        <taxon>Kitasatosporales</taxon>
        <taxon>Streptomycetaceae</taxon>
        <taxon>Streptomyces</taxon>
    </lineage>
</organism>
<evidence type="ECO:0000256" key="1">
    <source>
        <dbReference type="SAM" id="MobiDB-lite"/>
    </source>
</evidence>
<feature type="region of interest" description="Disordered" evidence="1">
    <location>
        <begin position="184"/>
        <end position="232"/>
    </location>
</feature>
<gene>
    <name evidence="2" type="ORF">GCM10009863_60320</name>
</gene>
<sequence>MPDRDPISEAAGEVAWFLSGIKNRGARKVVNHQLRKSNAGLDTAWKELREWRKEGERIRANKSNNSPEEWDRLWQKHEERGQQAFERENGARQAYRDEWAQVWERMGKLRAPSVLAEQMKAVRRISGTRRANLLEAVRARYPDEPSLLERAGAITPQSSLGAQSSAYALPVPDAVKHIAAAIRSTSPTGAARASTQTAAAGPSSRPSLEWQGPWNSTSRSRSRSSGRSSGRS</sequence>
<evidence type="ECO:0000313" key="2">
    <source>
        <dbReference type="EMBL" id="GAA2635784.1"/>
    </source>
</evidence>
<comment type="caution">
    <text evidence="2">The sequence shown here is derived from an EMBL/GenBank/DDBJ whole genome shotgun (WGS) entry which is preliminary data.</text>
</comment>
<evidence type="ECO:0000313" key="3">
    <source>
        <dbReference type="Proteomes" id="UP001501447"/>
    </source>
</evidence>
<protein>
    <submittedName>
        <fullName evidence="2">Uncharacterized protein</fullName>
    </submittedName>
</protein>
<feature type="compositionally biased region" description="Low complexity" evidence="1">
    <location>
        <begin position="223"/>
        <end position="232"/>
    </location>
</feature>
<feature type="compositionally biased region" description="Low complexity" evidence="1">
    <location>
        <begin position="188"/>
        <end position="200"/>
    </location>
</feature>
<reference evidence="3" key="1">
    <citation type="journal article" date="2019" name="Int. J. Syst. Evol. Microbiol.">
        <title>The Global Catalogue of Microorganisms (GCM) 10K type strain sequencing project: providing services to taxonomists for standard genome sequencing and annotation.</title>
        <authorList>
            <consortium name="The Broad Institute Genomics Platform"/>
            <consortium name="The Broad Institute Genome Sequencing Center for Infectious Disease"/>
            <person name="Wu L."/>
            <person name="Ma J."/>
        </authorList>
    </citation>
    <scope>NUCLEOTIDE SEQUENCE [LARGE SCALE GENOMIC DNA]</scope>
    <source>
        <strain evidence="3">JCM 16373</strain>
    </source>
</reference>
<accession>A0ABP6DAU2</accession>
<dbReference type="EMBL" id="BAAARJ010000025">
    <property type="protein sequence ID" value="GAA2635784.1"/>
    <property type="molecule type" value="Genomic_DNA"/>
</dbReference>
<name>A0ABP6DAU2_9ACTN</name>